<evidence type="ECO:0000313" key="7">
    <source>
        <dbReference type="EMBL" id="KAF7323289.1"/>
    </source>
</evidence>
<evidence type="ECO:0000256" key="5">
    <source>
        <dbReference type="ARBA" id="ARBA00023242"/>
    </source>
</evidence>
<dbReference type="GO" id="GO:0006351">
    <property type="term" value="P:DNA-templated transcription"/>
    <property type="evidence" value="ECO:0007669"/>
    <property type="project" value="InterPro"/>
</dbReference>
<feature type="domain" description="Xylanolytic transcriptional activator regulatory" evidence="6">
    <location>
        <begin position="74"/>
        <end position="242"/>
    </location>
</feature>
<dbReference type="PANTHER" id="PTHR47338:SF29">
    <property type="entry name" value="ZN(2)-C6 FUNGAL-TYPE DOMAIN-CONTAINING PROTEIN"/>
    <property type="match status" value="1"/>
</dbReference>
<reference evidence="7" key="1">
    <citation type="submission" date="2020-05" db="EMBL/GenBank/DDBJ databases">
        <title>Mycena genomes resolve the evolution of fungal bioluminescence.</title>
        <authorList>
            <person name="Tsai I.J."/>
        </authorList>
    </citation>
    <scope>NUCLEOTIDE SEQUENCE</scope>
    <source>
        <strain evidence="7">110903Hualien_Pintung</strain>
    </source>
</reference>
<sequence>MQRIEDSISLVEHRIMNLEMGGPSSTSPRPRSQQLSPTQILRISLENIEPRSEEIGFFLNRPRFRECCFGPVVPGRLERPPDALISAICLWGACVDQSGQLRAFEEDLLARAVATSAQILASTHRLKILYGIQVEVLLCQYFLHKGRLVEAQYHLSMAVSRLVLGDLGHLGHRQGTFVDAVEEGEHVIAYWTVLYLDKTWSTMLNFPSHFGPDMENVDTPWPAEMAVYERNQLQRAFRPVNTIHAFLEQAAGFEGHQSILGLLTKAAILLDKANIVRQTWQPNMSSRETTAYFQTFSRLNERIKVFRDGLLPPNTLGGIAPAQRSRAVLAYCVAHAAAFELNRKFIATNAQCRDLTLTACRSIVWVMRFANVKSLAHIEPLVGTIWSAAAGFLAQEIARCRGIPAAVTAVVEMQGEYDEIASTLAHFAAESTFMQSQLALLTRT</sequence>
<protein>
    <recommendedName>
        <fullName evidence="6">Xylanolytic transcriptional activator regulatory domain-containing protein</fullName>
    </recommendedName>
</protein>
<dbReference type="GO" id="GO:0000981">
    <property type="term" value="F:DNA-binding transcription factor activity, RNA polymerase II-specific"/>
    <property type="evidence" value="ECO:0007669"/>
    <property type="project" value="InterPro"/>
</dbReference>
<organism evidence="7 8">
    <name type="scientific">Mycena chlorophos</name>
    <name type="common">Agaric fungus</name>
    <name type="synonym">Agaricus chlorophos</name>
    <dbReference type="NCBI Taxonomy" id="658473"/>
    <lineage>
        <taxon>Eukaryota</taxon>
        <taxon>Fungi</taxon>
        <taxon>Dikarya</taxon>
        <taxon>Basidiomycota</taxon>
        <taxon>Agaricomycotina</taxon>
        <taxon>Agaricomycetes</taxon>
        <taxon>Agaricomycetidae</taxon>
        <taxon>Agaricales</taxon>
        <taxon>Marasmiineae</taxon>
        <taxon>Mycenaceae</taxon>
        <taxon>Mycena</taxon>
    </lineage>
</organism>
<dbReference type="InterPro" id="IPR050815">
    <property type="entry name" value="TF_fung"/>
</dbReference>
<keyword evidence="4" id="KW-0804">Transcription</keyword>
<gene>
    <name evidence="7" type="ORF">HMN09_00109700</name>
</gene>
<dbReference type="GO" id="GO:0003677">
    <property type="term" value="F:DNA binding"/>
    <property type="evidence" value="ECO:0007669"/>
    <property type="project" value="InterPro"/>
</dbReference>
<evidence type="ECO:0000256" key="4">
    <source>
        <dbReference type="ARBA" id="ARBA00023163"/>
    </source>
</evidence>
<name>A0A8H6WSQ6_MYCCL</name>
<comment type="caution">
    <text evidence="7">The sequence shown here is derived from an EMBL/GenBank/DDBJ whole genome shotgun (WGS) entry which is preliminary data.</text>
</comment>
<comment type="subcellular location">
    <subcellularLocation>
        <location evidence="1">Nucleus</location>
    </subcellularLocation>
</comment>
<dbReference type="Proteomes" id="UP000613580">
    <property type="component" value="Unassembled WGS sequence"/>
</dbReference>
<evidence type="ECO:0000256" key="2">
    <source>
        <dbReference type="ARBA" id="ARBA00022723"/>
    </source>
</evidence>
<dbReference type="AlphaFoldDB" id="A0A8H6WSQ6"/>
<evidence type="ECO:0000313" key="8">
    <source>
        <dbReference type="Proteomes" id="UP000613580"/>
    </source>
</evidence>
<accession>A0A8H6WSQ6</accession>
<dbReference type="PANTHER" id="PTHR47338">
    <property type="entry name" value="ZN(II)2CYS6 TRANSCRIPTION FACTOR (EUROFUNG)-RELATED"/>
    <property type="match status" value="1"/>
</dbReference>
<proteinExistence type="predicted"/>
<dbReference type="Pfam" id="PF04082">
    <property type="entry name" value="Fungal_trans"/>
    <property type="match status" value="1"/>
</dbReference>
<keyword evidence="5" id="KW-0539">Nucleus</keyword>
<evidence type="ECO:0000256" key="3">
    <source>
        <dbReference type="ARBA" id="ARBA00023015"/>
    </source>
</evidence>
<dbReference type="GO" id="GO:0005634">
    <property type="term" value="C:nucleus"/>
    <property type="evidence" value="ECO:0007669"/>
    <property type="project" value="UniProtKB-SubCell"/>
</dbReference>
<keyword evidence="3" id="KW-0805">Transcription regulation</keyword>
<dbReference type="GO" id="GO:0008270">
    <property type="term" value="F:zinc ion binding"/>
    <property type="evidence" value="ECO:0007669"/>
    <property type="project" value="InterPro"/>
</dbReference>
<evidence type="ECO:0000256" key="1">
    <source>
        <dbReference type="ARBA" id="ARBA00004123"/>
    </source>
</evidence>
<dbReference type="InterPro" id="IPR007219">
    <property type="entry name" value="XnlR_reg_dom"/>
</dbReference>
<dbReference type="OrthoDB" id="2309723at2759"/>
<evidence type="ECO:0000259" key="6">
    <source>
        <dbReference type="Pfam" id="PF04082"/>
    </source>
</evidence>
<keyword evidence="2" id="KW-0479">Metal-binding</keyword>
<dbReference type="EMBL" id="JACAZE010000001">
    <property type="protein sequence ID" value="KAF7323289.1"/>
    <property type="molecule type" value="Genomic_DNA"/>
</dbReference>
<dbReference type="CDD" id="cd12148">
    <property type="entry name" value="fungal_TF_MHR"/>
    <property type="match status" value="1"/>
</dbReference>
<keyword evidence="8" id="KW-1185">Reference proteome</keyword>